<sequence length="404" mass="44327">MPAVGLTTLMLVLPLPIFCDGDACVIDRQAHNGIRRWLDNFDRLILCMPELPAADASADVSPLLKDDFGGRCRLVRLPDHRQPVPFMKVLGTTTKQLDALIDESTHLCFAIGGLFGDWAAVAALRAAKKGRKAAIWTDRVESEVLGFTASQATGLRKVYWSATAWAMRHYERLVIRRSALGLFHGADCFAAYAAYSPDPHLVHDIHLSEDSRISPAELDAKTRRSGPLSIIYAGRAHPDKGVLEWVETLNLLAHAGVDYQATWYGDGPQFDEARRAVSAAGLEGSIAFPGPLRDRDALMRHMRAADIFLFCHKTPESPRCLVEALISGTPIVGYDSSYPDDLIKEHRGGVLTEGNPVALARALETLAKDRERLATLTRAAAADGYPFTDVHVFRHRSDLIKAAS</sequence>
<dbReference type="PANTHER" id="PTHR45947:SF3">
    <property type="entry name" value="SULFOQUINOVOSYL TRANSFERASE SQD2"/>
    <property type="match status" value="1"/>
</dbReference>
<comment type="caution">
    <text evidence="2">The sequence shown here is derived from an EMBL/GenBank/DDBJ whole genome shotgun (WGS) entry which is preliminary data.</text>
</comment>
<name>A0ABS0XKB2_9SPHN</name>
<dbReference type="EMBL" id="JAELXS010000001">
    <property type="protein sequence ID" value="MBJ6120464.1"/>
    <property type="molecule type" value="Genomic_DNA"/>
</dbReference>
<protein>
    <submittedName>
        <fullName evidence="2">Glycosyltransferase</fullName>
    </submittedName>
</protein>
<dbReference type="InterPro" id="IPR050194">
    <property type="entry name" value="Glycosyltransferase_grp1"/>
</dbReference>
<dbReference type="Gene3D" id="3.40.50.2000">
    <property type="entry name" value="Glycogen Phosphorylase B"/>
    <property type="match status" value="1"/>
</dbReference>
<reference evidence="3" key="1">
    <citation type="submission" date="2020-12" db="EMBL/GenBank/DDBJ databases">
        <title>Hymenobacter sp.</title>
        <authorList>
            <person name="Kim M.K."/>
        </authorList>
    </citation>
    <scope>NUCLEOTIDE SEQUENCE [LARGE SCALE GENOMIC DNA]</scope>
    <source>
        <strain evidence="3">BT553</strain>
    </source>
</reference>
<dbReference type="InterPro" id="IPR001296">
    <property type="entry name" value="Glyco_trans_1"/>
</dbReference>
<feature type="domain" description="Glycosyl transferase family 1" evidence="1">
    <location>
        <begin position="223"/>
        <end position="380"/>
    </location>
</feature>
<organism evidence="2 3">
    <name type="scientific">Sphingomonas mollis</name>
    <dbReference type="NCBI Taxonomy" id="2795726"/>
    <lineage>
        <taxon>Bacteria</taxon>
        <taxon>Pseudomonadati</taxon>
        <taxon>Pseudomonadota</taxon>
        <taxon>Alphaproteobacteria</taxon>
        <taxon>Sphingomonadales</taxon>
        <taxon>Sphingomonadaceae</taxon>
        <taxon>Sphingomonas</taxon>
    </lineage>
</organism>
<dbReference type="Proteomes" id="UP000640426">
    <property type="component" value="Unassembled WGS sequence"/>
</dbReference>
<gene>
    <name evidence="2" type="ORF">JAO74_01530</name>
</gene>
<dbReference type="PANTHER" id="PTHR45947">
    <property type="entry name" value="SULFOQUINOVOSYL TRANSFERASE SQD2"/>
    <property type="match status" value="1"/>
</dbReference>
<dbReference type="Pfam" id="PF00534">
    <property type="entry name" value="Glycos_transf_1"/>
    <property type="match status" value="1"/>
</dbReference>
<evidence type="ECO:0000259" key="1">
    <source>
        <dbReference type="Pfam" id="PF00534"/>
    </source>
</evidence>
<dbReference type="SUPFAM" id="SSF53756">
    <property type="entry name" value="UDP-Glycosyltransferase/glycogen phosphorylase"/>
    <property type="match status" value="1"/>
</dbReference>
<evidence type="ECO:0000313" key="3">
    <source>
        <dbReference type="Proteomes" id="UP000640426"/>
    </source>
</evidence>
<evidence type="ECO:0000313" key="2">
    <source>
        <dbReference type="EMBL" id="MBJ6120464.1"/>
    </source>
</evidence>
<proteinExistence type="predicted"/>
<keyword evidence="3" id="KW-1185">Reference proteome</keyword>
<accession>A0ABS0XKB2</accession>